<comment type="caution">
    <text evidence="1">The sequence shown here is derived from an EMBL/GenBank/DDBJ whole genome shotgun (WGS) entry which is preliminary data.</text>
</comment>
<evidence type="ECO:0000313" key="1">
    <source>
        <dbReference type="EMBL" id="RYC77784.1"/>
    </source>
</evidence>
<gene>
    <name evidence="1" type="ORF">BFJ63_vAg19341</name>
</gene>
<sequence>NTIATLATKSSNFHKTSVEDGKAFFEQHNDGTALDRTSMIRAMKNSVEMEGCKR</sequence>
<reference evidence="1 2" key="1">
    <citation type="submission" date="2016-12" db="EMBL/GenBank/DDBJ databases">
        <title>Draft genome sequence of Fusarium oxysporum causing rot on Narcissus.</title>
        <authorList>
            <person name="Armitage A.D."/>
            <person name="Taylor A."/>
            <person name="Clarkson J.P."/>
            <person name="Harrison R.J."/>
            <person name="Jackson A.C."/>
        </authorList>
    </citation>
    <scope>NUCLEOTIDE SEQUENCE [LARGE SCALE GENOMIC DNA]</scope>
    <source>
        <strain evidence="1 2">N139</strain>
    </source>
</reference>
<proteinExistence type="predicted"/>
<evidence type="ECO:0000313" key="2">
    <source>
        <dbReference type="Proteomes" id="UP000290540"/>
    </source>
</evidence>
<accession>A0A4Q2UV30</accession>
<dbReference type="AlphaFoldDB" id="A0A4Q2UV30"/>
<feature type="non-terminal residue" evidence="1">
    <location>
        <position position="1"/>
    </location>
</feature>
<dbReference type="EMBL" id="MQTW01001795">
    <property type="protein sequence ID" value="RYC77784.1"/>
    <property type="molecule type" value="Genomic_DNA"/>
</dbReference>
<name>A0A4Q2UV30_FUSOX</name>
<protein>
    <submittedName>
        <fullName evidence="1">Uncharacterized protein</fullName>
    </submittedName>
</protein>
<dbReference type="Proteomes" id="UP000290540">
    <property type="component" value="Unassembled WGS sequence"/>
</dbReference>
<organism evidence="1 2">
    <name type="scientific">Fusarium oxysporum f. sp. narcissi</name>
    <dbReference type="NCBI Taxonomy" id="451672"/>
    <lineage>
        <taxon>Eukaryota</taxon>
        <taxon>Fungi</taxon>
        <taxon>Dikarya</taxon>
        <taxon>Ascomycota</taxon>
        <taxon>Pezizomycotina</taxon>
        <taxon>Sordariomycetes</taxon>
        <taxon>Hypocreomycetidae</taxon>
        <taxon>Hypocreales</taxon>
        <taxon>Nectriaceae</taxon>
        <taxon>Fusarium</taxon>
        <taxon>Fusarium oxysporum species complex</taxon>
    </lineage>
</organism>